<accession>A0ABY7SM26</accession>
<dbReference type="Pfam" id="PF06897">
    <property type="entry name" value="DUF1269"/>
    <property type="match status" value="1"/>
</dbReference>
<feature type="compositionally biased region" description="Basic and acidic residues" evidence="1">
    <location>
        <begin position="165"/>
        <end position="195"/>
    </location>
</feature>
<proteinExistence type="predicted"/>
<dbReference type="EMBL" id="CP067136">
    <property type="protein sequence ID" value="WCR07057.1"/>
    <property type="molecule type" value="Genomic_DNA"/>
</dbReference>
<organism evidence="2 3">
    <name type="scientific">Paracoccus fistulariae</name>
    <dbReference type="NCBI Taxonomy" id="658446"/>
    <lineage>
        <taxon>Bacteria</taxon>
        <taxon>Pseudomonadati</taxon>
        <taxon>Pseudomonadota</taxon>
        <taxon>Alphaproteobacteria</taxon>
        <taxon>Rhodobacterales</taxon>
        <taxon>Paracoccaceae</taxon>
        <taxon>Paracoccus</taxon>
    </lineage>
</organism>
<feature type="region of interest" description="Disordered" evidence="1">
    <location>
        <begin position="165"/>
        <end position="224"/>
    </location>
</feature>
<sequence>MPRNIIVVTWPEESKAYQVLSDLRAQFGSQIYQAGVAERKKDGRILLKDGDSNVIDAGTLTGSALGALIGILGGPLGVLLGFSTGALMGSLVDLDTAVDDSAVLSKVSAQLAPGSTALFVDMDEHDTSVVDTLVIASNGSLVRYDYDDILAEIVQAEDAARAASKEASRVLREEKRAERKADLEADWQKTKEKFKSFFGSDSGSGSGSASSAERKPEGSPENAS</sequence>
<feature type="compositionally biased region" description="Low complexity" evidence="1">
    <location>
        <begin position="196"/>
        <end position="211"/>
    </location>
</feature>
<gene>
    <name evidence="2" type="ORF">JHX87_16600</name>
</gene>
<dbReference type="Proteomes" id="UP001219349">
    <property type="component" value="Chromosome"/>
</dbReference>
<dbReference type="InterPro" id="IPR009200">
    <property type="entry name" value="DUF1269_membrane"/>
</dbReference>
<evidence type="ECO:0000313" key="2">
    <source>
        <dbReference type="EMBL" id="WCR07057.1"/>
    </source>
</evidence>
<keyword evidence="3" id="KW-1185">Reference proteome</keyword>
<dbReference type="RefSeq" id="WP_271883696.1">
    <property type="nucleotide sequence ID" value="NZ_CP067136.1"/>
</dbReference>
<evidence type="ECO:0000256" key="1">
    <source>
        <dbReference type="SAM" id="MobiDB-lite"/>
    </source>
</evidence>
<name>A0ABY7SM26_9RHOB</name>
<reference evidence="2 3" key="1">
    <citation type="submission" date="2021-01" db="EMBL/GenBank/DDBJ databases">
        <title>Biogeographic distribution of Paracoccus.</title>
        <authorList>
            <person name="Hollensteiner J."/>
            <person name="Leineberger J."/>
            <person name="Brinkhoff T."/>
            <person name="Daniel R."/>
        </authorList>
    </citation>
    <scope>NUCLEOTIDE SEQUENCE [LARGE SCALE GENOMIC DNA]</scope>
    <source>
        <strain evidence="2 3">KCTC 22803</strain>
    </source>
</reference>
<protein>
    <submittedName>
        <fullName evidence="2">DUF1269 domain-containing protein</fullName>
    </submittedName>
</protein>
<evidence type="ECO:0000313" key="3">
    <source>
        <dbReference type="Proteomes" id="UP001219349"/>
    </source>
</evidence>